<evidence type="ECO:0000256" key="1">
    <source>
        <dbReference type="SAM" id="MobiDB-lite"/>
    </source>
</evidence>
<feature type="region of interest" description="Disordered" evidence="1">
    <location>
        <begin position="1"/>
        <end position="39"/>
    </location>
</feature>
<evidence type="ECO:0000313" key="3">
    <source>
        <dbReference type="Proteomes" id="UP001151760"/>
    </source>
</evidence>
<comment type="caution">
    <text evidence="2">The sequence shown here is derived from an EMBL/GenBank/DDBJ whole genome shotgun (WGS) entry which is preliminary data.</text>
</comment>
<reference evidence="2" key="1">
    <citation type="journal article" date="2022" name="Int. J. Mol. Sci.">
        <title>Draft Genome of Tanacetum Coccineum: Genomic Comparison of Closely Related Tanacetum-Family Plants.</title>
        <authorList>
            <person name="Yamashiro T."/>
            <person name="Shiraishi A."/>
            <person name="Nakayama K."/>
            <person name="Satake H."/>
        </authorList>
    </citation>
    <scope>NUCLEOTIDE SEQUENCE</scope>
</reference>
<name>A0ABQ5AJ61_9ASTR</name>
<sequence>MHRTMRKSRNGTNIMHHLPMYPRRGKKSLTVPRQQRPNNSVTMTYEESRAKLKQQIVDTETSSSSNESFRRARKLVKSPTTCEEPVGAGYVVASKVGQVATTSRNRRAVLPVVLVKLVKSLRPCEEPSGQVYERASTLGPSRYDVRGTVGACLRRARKIGQVATTCEEPSGQVYVVRGNLVKSLRRARNRRGRFTSCEETWSSRYDVRGNVRAGFDYVRGNLVKVASDVEEPVGAKFYDVRDNLQSLRPCDVPSWQVYVVQKVGQVRYDVRGTSGQVYDVRWEPRSKIANDVRGTFPLPGARVRRARKLGQVCILRPRNLGLSISLLSILWLSTTGL</sequence>
<organism evidence="2 3">
    <name type="scientific">Tanacetum coccineum</name>
    <dbReference type="NCBI Taxonomy" id="301880"/>
    <lineage>
        <taxon>Eukaryota</taxon>
        <taxon>Viridiplantae</taxon>
        <taxon>Streptophyta</taxon>
        <taxon>Embryophyta</taxon>
        <taxon>Tracheophyta</taxon>
        <taxon>Spermatophyta</taxon>
        <taxon>Magnoliopsida</taxon>
        <taxon>eudicotyledons</taxon>
        <taxon>Gunneridae</taxon>
        <taxon>Pentapetalae</taxon>
        <taxon>asterids</taxon>
        <taxon>campanulids</taxon>
        <taxon>Asterales</taxon>
        <taxon>Asteraceae</taxon>
        <taxon>Asteroideae</taxon>
        <taxon>Anthemideae</taxon>
        <taxon>Anthemidinae</taxon>
        <taxon>Tanacetum</taxon>
    </lineage>
</organism>
<evidence type="ECO:0000313" key="2">
    <source>
        <dbReference type="EMBL" id="GJT02366.1"/>
    </source>
</evidence>
<reference evidence="2" key="2">
    <citation type="submission" date="2022-01" db="EMBL/GenBank/DDBJ databases">
        <authorList>
            <person name="Yamashiro T."/>
            <person name="Shiraishi A."/>
            <person name="Satake H."/>
            <person name="Nakayama K."/>
        </authorList>
    </citation>
    <scope>NUCLEOTIDE SEQUENCE</scope>
</reference>
<protein>
    <submittedName>
        <fullName evidence="2">Uncharacterized protein</fullName>
    </submittedName>
</protein>
<keyword evidence="3" id="KW-1185">Reference proteome</keyword>
<accession>A0ABQ5AJ61</accession>
<dbReference type="Proteomes" id="UP001151760">
    <property type="component" value="Unassembled WGS sequence"/>
</dbReference>
<gene>
    <name evidence="2" type="ORF">Tco_0823535</name>
</gene>
<dbReference type="EMBL" id="BQNB010012343">
    <property type="protein sequence ID" value="GJT02366.1"/>
    <property type="molecule type" value="Genomic_DNA"/>
</dbReference>
<proteinExistence type="predicted"/>